<feature type="transmembrane region" description="Helical" evidence="1">
    <location>
        <begin position="150"/>
        <end position="167"/>
    </location>
</feature>
<dbReference type="PANTHER" id="PTHR36833:SF1">
    <property type="entry name" value="INTEGRAL MEMBRANE TRANSPORT PROTEIN"/>
    <property type="match status" value="1"/>
</dbReference>
<feature type="transmembrane region" description="Helical" evidence="1">
    <location>
        <begin position="119"/>
        <end position="138"/>
    </location>
</feature>
<name>A0A1E3AJB8_9FIRM</name>
<feature type="transmembrane region" description="Helical" evidence="1">
    <location>
        <begin position="236"/>
        <end position="255"/>
    </location>
</feature>
<evidence type="ECO:0008006" key="4">
    <source>
        <dbReference type="Google" id="ProtNLM"/>
    </source>
</evidence>
<evidence type="ECO:0000256" key="1">
    <source>
        <dbReference type="SAM" id="Phobius"/>
    </source>
</evidence>
<dbReference type="AlphaFoldDB" id="A0A1E3AJB8"/>
<dbReference type="Pfam" id="PF06182">
    <property type="entry name" value="ABC2_membrane_6"/>
    <property type="match status" value="1"/>
</dbReference>
<keyword evidence="1" id="KW-1133">Transmembrane helix</keyword>
<dbReference type="PATRIC" id="fig|1432052.4.peg.399"/>
<organism evidence="2 3">
    <name type="scientific">Eisenbergiella tayi</name>
    <dbReference type="NCBI Taxonomy" id="1432052"/>
    <lineage>
        <taxon>Bacteria</taxon>
        <taxon>Bacillati</taxon>
        <taxon>Bacillota</taxon>
        <taxon>Clostridia</taxon>
        <taxon>Lachnospirales</taxon>
        <taxon>Lachnospiraceae</taxon>
        <taxon>Eisenbergiella</taxon>
    </lineage>
</organism>
<keyword evidence="1" id="KW-0812">Transmembrane</keyword>
<comment type="caution">
    <text evidence="2">The sequence shown here is derived from an EMBL/GenBank/DDBJ whole genome shotgun (WGS) entry which is preliminary data.</text>
</comment>
<feature type="transmembrane region" description="Helical" evidence="1">
    <location>
        <begin position="209"/>
        <end position="230"/>
    </location>
</feature>
<dbReference type="EMBL" id="MCGH01000001">
    <property type="protein sequence ID" value="ODM08729.1"/>
    <property type="molecule type" value="Genomic_DNA"/>
</dbReference>
<reference evidence="2 3" key="1">
    <citation type="submission" date="2016-07" db="EMBL/GenBank/DDBJ databases">
        <title>Characterization of isolates of Eisenbergiella tayi derived from blood cultures, using whole genome sequencing.</title>
        <authorList>
            <person name="Burdz T."/>
            <person name="Wiebe D."/>
            <person name="Huynh C."/>
            <person name="Bernard K."/>
        </authorList>
    </citation>
    <scope>NUCLEOTIDE SEQUENCE [LARGE SCALE GENOMIC DNA]</scope>
    <source>
        <strain evidence="2 3">NML 110608</strain>
    </source>
</reference>
<dbReference type="RefSeq" id="WP_081331023.1">
    <property type="nucleotide sequence ID" value="NZ_MCGH01000001.1"/>
</dbReference>
<keyword evidence="1" id="KW-0472">Membrane</keyword>
<dbReference type="InterPro" id="IPR010390">
    <property type="entry name" value="ABC-2_transporter-like"/>
</dbReference>
<evidence type="ECO:0000313" key="3">
    <source>
        <dbReference type="Proteomes" id="UP000094067"/>
    </source>
</evidence>
<dbReference type="PANTHER" id="PTHR36833">
    <property type="entry name" value="SLR0610 PROTEIN-RELATED"/>
    <property type="match status" value="1"/>
</dbReference>
<evidence type="ECO:0000313" key="2">
    <source>
        <dbReference type="EMBL" id="ODM08729.1"/>
    </source>
</evidence>
<proteinExistence type="predicted"/>
<dbReference type="Proteomes" id="UP000094067">
    <property type="component" value="Unassembled WGS sequence"/>
</dbReference>
<accession>A0A1E3AJB8</accession>
<sequence length="267" mass="30041">MKDKIQNNLKFVCELIGLRFQHLMMFRLGFWGPFFVDGSLFLVELMVFQAIYANVETIGPWGKGEMVIFIGTFSLVNAVNMVVYFFGVNNISDKIRNGDIDLYLTKPVSPLLRLSFEQVNPGSLPLVLLSICILWYGVGLCGIKVTPQLAAGYAAWVILMIILWYEMEVIIRSLTFFVVSTNNITRLEEAGIDLCMKIPGVVFRGIYKLLFYLILPYGIIATFPTLYISGEGSVKMWVYGIGVVTGFGFLTALLWKTGLKRYNSVSS</sequence>
<feature type="transmembrane region" description="Helical" evidence="1">
    <location>
        <begin position="28"/>
        <end position="54"/>
    </location>
</feature>
<gene>
    <name evidence="2" type="ORF">BEI61_00358</name>
</gene>
<protein>
    <recommendedName>
        <fullName evidence="4">ABC transporter permease</fullName>
    </recommendedName>
</protein>
<feature type="transmembrane region" description="Helical" evidence="1">
    <location>
        <begin position="66"/>
        <end position="86"/>
    </location>
</feature>